<dbReference type="STRING" id="928856.SAMN04488049_111104"/>
<reference evidence="2 3" key="1">
    <citation type="submission" date="2015-09" db="EMBL/GenBank/DDBJ databases">
        <authorList>
            <consortium name="Swine Surveillance"/>
        </authorList>
    </citation>
    <scope>NUCLEOTIDE SEQUENCE [LARGE SCALE GENOMIC DNA]</scope>
    <source>
        <strain evidence="2 3">CECT 7557</strain>
    </source>
</reference>
<keyword evidence="3" id="KW-1185">Reference proteome</keyword>
<dbReference type="Gene3D" id="3.40.190.10">
    <property type="entry name" value="Periplasmic binding protein-like II"/>
    <property type="match status" value="2"/>
</dbReference>
<evidence type="ECO:0000313" key="2">
    <source>
        <dbReference type="EMBL" id="CUH77579.1"/>
    </source>
</evidence>
<protein>
    <submittedName>
        <fullName evidence="2">Bacterial extracellular solute-binding proteins, family 3</fullName>
    </submittedName>
</protein>
<dbReference type="EMBL" id="CYSD01000020">
    <property type="protein sequence ID" value="CUH77579.1"/>
    <property type="molecule type" value="Genomic_DNA"/>
</dbReference>
<feature type="signal peptide" evidence="1">
    <location>
        <begin position="1"/>
        <end position="22"/>
    </location>
</feature>
<organism evidence="2 3">
    <name type="scientific">Tritonibacter multivorans</name>
    <dbReference type="NCBI Taxonomy" id="928856"/>
    <lineage>
        <taxon>Bacteria</taxon>
        <taxon>Pseudomonadati</taxon>
        <taxon>Pseudomonadota</taxon>
        <taxon>Alphaproteobacteria</taxon>
        <taxon>Rhodobacterales</taxon>
        <taxon>Paracoccaceae</taxon>
        <taxon>Tritonibacter</taxon>
    </lineage>
</organism>
<evidence type="ECO:0000313" key="3">
    <source>
        <dbReference type="Proteomes" id="UP000052022"/>
    </source>
</evidence>
<sequence>MFVSRIQITAAVLAVLPSVAPAEEAPVDLVVSTLEWPPYTGSHLPGEGAASEVLRAAIAAETPEAEVEIRFLPWNRAVALARDSEAVHAYFPGYDCTHEEGFVSSAPFGASVLGFAEPRPHPLNWRVLEDLSGLPLKFGTVLGYRNTKAFDDMVAQGALQVLSAKDDVTNLRRLLAGRVDAVVIDQRVMRYLVRTEPSLWAQKIRIGFNAKPLAEQPLHVCFKDDAKGRELRDRFDRGLASLDQKGAMIDAYIQREFQ</sequence>
<dbReference type="RefSeq" id="WP_058289537.1">
    <property type="nucleotide sequence ID" value="NZ_CYSD01000020.1"/>
</dbReference>
<evidence type="ECO:0000256" key="1">
    <source>
        <dbReference type="SAM" id="SignalP"/>
    </source>
</evidence>
<dbReference type="SUPFAM" id="SSF53850">
    <property type="entry name" value="Periplasmic binding protein-like II"/>
    <property type="match status" value="1"/>
</dbReference>
<keyword evidence="1" id="KW-0732">Signal</keyword>
<accession>A0A0P1G7T2</accession>
<proteinExistence type="predicted"/>
<dbReference type="Proteomes" id="UP000052022">
    <property type="component" value="Unassembled WGS sequence"/>
</dbReference>
<name>A0A0P1G7T2_9RHOB</name>
<dbReference type="AlphaFoldDB" id="A0A0P1G7T2"/>
<feature type="chain" id="PRO_5006063155" evidence="1">
    <location>
        <begin position="23"/>
        <end position="258"/>
    </location>
</feature>
<gene>
    <name evidence="2" type="ORF">TRM7557_01444</name>
</gene>